<sequence length="74" mass="8156">MRLIGRSVSICGNRLLILRCDAAQLPRLYGEAVDRRLKPIGKVVDIFGNISSPYATVLCYNGCSVQVGEKIFAR</sequence>
<proteinExistence type="predicted"/>
<name>A0A9E5DE97_9EURY</name>
<dbReference type="InterPro" id="IPR038664">
    <property type="entry name" value="Gar1/Naf1_Cbf5-bd_sf"/>
</dbReference>
<dbReference type="InterPro" id="IPR009000">
    <property type="entry name" value="Transl_B-barrel_sf"/>
</dbReference>
<dbReference type="Gene3D" id="2.40.10.230">
    <property type="entry name" value="Probable tRNA pseudouridine synthase domain"/>
    <property type="match status" value="1"/>
</dbReference>
<comment type="caution">
    <text evidence="1">The sequence shown here is derived from an EMBL/GenBank/DDBJ whole genome shotgun (WGS) entry which is preliminary data.</text>
</comment>
<dbReference type="AlphaFoldDB" id="A0A9E5DE97"/>
<evidence type="ECO:0000313" key="1">
    <source>
        <dbReference type="EMBL" id="MCT8336360.1"/>
    </source>
</evidence>
<dbReference type="SUPFAM" id="SSF50447">
    <property type="entry name" value="Translation proteins"/>
    <property type="match status" value="1"/>
</dbReference>
<dbReference type="EMBL" id="VHLL01000001">
    <property type="protein sequence ID" value="MCT8336360.1"/>
    <property type="molecule type" value="Genomic_DNA"/>
</dbReference>
<evidence type="ECO:0000313" key="2">
    <source>
        <dbReference type="Proteomes" id="UP001065682"/>
    </source>
</evidence>
<organism evidence="1 2">
    <name type="scientific">Methanoculleus formosensis</name>
    <dbReference type="NCBI Taxonomy" id="2590886"/>
    <lineage>
        <taxon>Archaea</taxon>
        <taxon>Methanobacteriati</taxon>
        <taxon>Methanobacteriota</taxon>
        <taxon>Stenosarchaea group</taxon>
        <taxon>Methanomicrobia</taxon>
        <taxon>Methanomicrobiales</taxon>
        <taxon>Methanomicrobiaceae</taxon>
        <taxon>Methanoculleus</taxon>
    </lineage>
</organism>
<protein>
    <submittedName>
        <fullName evidence="1">RNA-binding protein</fullName>
    </submittedName>
</protein>
<gene>
    <name evidence="1" type="ORF">FKB36_02330</name>
</gene>
<reference evidence="1" key="1">
    <citation type="submission" date="2019-06" db="EMBL/GenBank/DDBJ databases">
        <title>Methanoculleus strain from Tamsui River, Taipei, Taiwan.</title>
        <authorList>
            <person name="You Y.-T."/>
            <person name="Chen S.-C."/>
            <person name="Lai S.-J."/>
            <person name="Lee Y.-C."/>
            <person name="Lai M.-C."/>
        </authorList>
    </citation>
    <scope>NUCLEOTIDE SEQUENCE</scope>
    <source>
        <strain evidence="1">Afa-1</strain>
    </source>
</reference>
<accession>A0A9E5DE97</accession>
<dbReference type="Proteomes" id="UP001065682">
    <property type="component" value="Unassembled WGS sequence"/>
</dbReference>
<keyword evidence="2" id="KW-1185">Reference proteome</keyword>